<dbReference type="InterPro" id="IPR041698">
    <property type="entry name" value="Methyltransf_25"/>
</dbReference>
<dbReference type="EC" id="2.1.1.-" evidence="6"/>
<evidence type="ECO:0000256" key="7">
    <source>
        <dbReference type="SAM" id="MobiDB-lite"/>
    </source>
</evidence>
<dbReference type="GO" id="GO:0032259">
    <property type="term" value="P:methylation"/>
    <property type="evidence" value="ECO:0007669"/>
    <property type="project" value="UniProtKB-KW"/>
</dbReference>
<evidence type="ECO:0000256" key="1">
    <source>
        <dbReference type="ARBA" id="ARBA00008361"/>
    </source>
</evidence>
<dbReference type="InterPro" id="IPR039772">
    <property type="entry name" value="Bin3-like"/>
</dbReference>
<evidence type="ECO:0000256" key="5">
    <source>
        <dbReference type="PROSITE-ProRule" id="PRU00848"/>
    </source>
</evidence>
<dbReference type="SUPFAM" id="SSF53335">
    <property type="entry name" value="S-adenosyl-L-methionine-dependent methyltransferases"/>
    <property type="match status" value="1"/>
</dbReference>
<dbReference type="PROSITE" id="PS51515">
    <property type="entry name" value="BIN3_SAM"/>
    <property type="match status" value="1"/>
</dbReference>
<protein>
    <recommendedName>
        <fullName evidence="6">RNA methyltransferase</fullName>
        <ecNumber evidence="6">2.1.1.-</ecNumber>
    </recommendedName>
</protein>
<dbReference type="Gene3D" id="3.40.50.150">
    <property type="entry name" value="Vaccinia Virus protein VP39"/>
    <property type="match status" value="1"/>
</dbReference>
<dbReference type="PANTHER" id="PTHR12315">
    <property type="entry name" value="BICOID-INTERACTING PROTEIN RELATED"/>
    <property type="match status" value="1"/>
</dbReference>
<evidence type="ECO:0000256" key="3">
    <source>
        <dbReference type="ARBA" id="ARBA00022679"/>
    </source>
</evidence>
<evidence type="ECO:0000256" key="4">
    <source>
        <dbReference type="ARBA" id="ARBA00022691"/>
    </source>
</evidence>
<keyword evidence="10" id="KW-1185">Reference proteome</keyword>
<keyword evidence="2 6" id="KW-0489">Methyltransferase</keyword>
<evidence type="ECO:0000259" key="8">
    <source>
        <dbReference type="PROSITE" id="PS51515"/>
    </source>
</evidence>
<sequence>MSVPIHGNYHGYYSKRPSVNDPRLDTLPRELFSKKRVLDVGCNEGWVSCEVAQSFGAGKVVGVDIDDTLVRAAWRRRLQVWSTQGPVPELSVAKPVPEDGDGDGDEPSSQRGLGHATKKRKAKSKKPVLNYFPASFEHTFGSLPIPPSHIRGKDVFPHNVLFRTADWVEEDIVEDKDGYDVVLAFSISKWIHLNSGDEGLKKFFAKVHRVLKVGGSFVLEPQAWDTYKKAKRMDKTLKDNAQKLKLRPEDFEGILMEMGFGAKKSFGEIGEGGFCRPVDLYVKLR</sequence>
<name>A0A4S8MXF1_DENBC</name>
<dbReference type="InterPro" id="IPR024160">
    <property type="entry name" value="BIN3_SAM-bd_dom"/>
</dbReference>
<dbReference type="EMBL" id="ML179039">
    <property type="protein sequence ID" value="THV07164.1"/>
    <property type="molecule type" value="Genomic_DNA"/>
</dbReference>
<dbReference type="CDD" id="cd02440">
    <property type="entry name" value="AdoMet_MTases"/>
    <property type="match status" value="1"/>
</dbReference>
<dbReference type="GO" id="GO:0040031">
    <property type="term" value="P:snRNA modification"/>
    <property type="evidence" value="ECO:0007669"/>
    <property type="project" value="TreeGrafter"/>
</dbReference>
<dbReference type="GO" id="GO:0008173">
    <property type="term" value="F:RNA methyltransferase activity"/>
    <property type="evidence" value="ECO:0007669"/>
    <property type="project" value="UniProtKB-UniRule"/>
</dbReference>
<dbReference type="GO" id="GO:0017069">
    <property type="term" value="F:snRNA binding"/>
    <property type="evidence" value="ECO:0007669"/>
    <property type="project" value="TreeGrafter"/>
</dbReference>
<evidence type="ECO:0000313" key="9">
    <source>
        <dbReference type="EMBL" id="THV07164.1"/>
    </source>
</evidence>
<keyword evidence="4 5" id="KW-0949">S-adenosyl-L-methionine</keyword>
<evidence type="ECO:0000256" key="6">
    <source>
        <dbReference type="RuleBase" id="RU367087"/>
    </source>
</evidence>
<dbReference type="OrthoDB" id="540004at2759"/>
<dbReference type="Pfam" id="PF06859">
    <property type="entry name" value="Bin3"/>
    <property type="match status" value="1"/>
</dbReference>
<reference evidence="9 10" key="1">
    <citation type="journal article" date="2019" name="Nat. Ecol. Evol.">
        <title>Megaphylogeny resolves global patterns of mushroom evolution.</title>
        <authorList>
            <person name="Varga T."/>
            <person name="Krizsan K."/>
            <person name="Foldi C."/>
            <person name="Dima B."/>
            <person name="Sanchez-Garcia M."/>
            <person name="Sanchez-Ramirez S."/>
            <person name="Szollosi G.J."/>
            <person name="Szarkandi J.G."/>
            <person name="Papp V."/>
            <person name="Albert L."/>
            <person name="Andreopoulos W."/>
            <person name="Angelini C."/>
            <person name="Antonin V."/>
            <person name="Barry K.W."/>
            <person name="Bougher N.L."/>
            <person name="Buchanan P."/>
            <person name="Buyck B."/>
            <person name="Bense V."/>
            <person name="Catcheside P."/>
            <person name="Chovatia M."/>
            <person name="Cooper J."/>
            <person name="Damon W."/>
            <person name="Desjardin D."/>
            <person name="Finy P."/>
            <person name="Geml J."/>
            <person name="Haridas S."/>
            <person name="Hughes K."/>
            <person name="Justo A."/>
            <person name="Karasinski D."/>
            <person name="Kautmanova I."/>
            <person name="Kiss B."/>
            <person name="Kocsube S."/>
            <person name="Kotiranta H."/>
            <person name="LaButti K.M."/>
            <person name="Lechner B.E."/>
            <person name="Liimatainen K."/>
            <person name="Lipzen A."/>
            <person name="Lukacs Z."/>
            <person name="Mihaltcheva S."/>
            <person name="Morgado L.N."/>
            <person name="Niskanen T."/>
            <person name="Noordeloos M.E."/>
            <person name="Ohm R.A."/>
            <person name="Ortiz-Santana B."/>
            <person name="Ovrebo C."/>
            <person name="Racz N."/>
            <person name="Riley R."/>
            <person name="Savchenko A."/>
            <person name="Shiryaev A."/>
            <person name="Soop K."/>
            <person name="Spirin V."/>
            <person name="Szebenyi C."/>
            <person name="Tomsovsky M."/>
            <person name="Tulloss R.E."/>
            <person name="Uehling J."/>
            <person name="Grigoriev I.V."/>
            <person name="Vagvolgyi C."/>
            <person name="Papp T."/>
            <person name="Martin F.M."/>
            <person name="Miettinen O."/>
            <person name="Hibbett D.S."/>
            <person name="Nagy L.G."/>
        </authorList>
    </citation>
    <scope>NUCLEOTIDE SEQUENCE [LARGE SCALE GENOMIC DNA]</scope>
    <source>
        <strain evidence="9 10">CBS 962.96</strain>
    </source>
</reference>
<comment type="similarity">
    <text evidence="1 6">Belongs to the methyltransferase superfamily.</text>
</comment>
<evidence type="ECO:0000313" key="10">
    <source>
        <dbReference type="Proteomes" id="UP000297245"/>
    </source>
</evidence>
<gene>
    <name evidence="9" type="ORF">K435DRAFT_815681</name>
</gene>
<dbReference type="PANTHER" id="PTHR12315:SF0">
    <property type="entry name" value="7SK SNRNA METHYLPHOSPHATE CAPPING ENZYME"/>
    <property type="match status" value="1"/>
</dbReference>
<keyword evidence="3 6" id="KW-0808">Transferase</keyword>
<dbReference type="Pfam" id="PF13649">
    <property type="entry name" value="Methyltransf_25"/>
    <property type="match status" value="1"/>
</dbReference>
<feature type="domain" description="Bin3-type SAM" evidence="8">
    <location>
        <begin position="21"/>
        <end position="285"/>
    </location>
</feature>
<organism evidence="9 10">
    <name type="scientific">Dendrothele bispora (strain CBS 962.96)</name>
    <dbReference type="NCBI Taxonomy" id="1314807"/>
    <lineage>
        <taxon>Eukaryota</taxon>
        <taxon>Fungi</taxon>
        <taxon>Dikarya</taxon>
        <taxon>Basidiomycota</taxon>
        <taxon>Agaricomycotina</taxon>
        <taxon>Agaricomycetes</taxon>
        <taxon>Agaricomycetidae</taxon>
        <taxon>Agaricales</taxon>
        <taxon>Agaricales incertae sedis</taxon>
        <taxon>Dendrothele</taxon>
    </lineage>
</organism>
<dbReference type="InterPro" id="IPR029063">
    <property type="entry name" value="SAM-dependent_MTases_sf"/>
</dbReference>
<accession>A0A4S8MXF1</accession>
<feature type="region of interest" description="Disordered" evidence="7">
    <location>
        <begin position="88"/>
        <end position="124"/>
    </location>
</feature>
<dbReference type="InterPro" id="IPR010675">
    <property type="entry name" value="Bin3_C"/>
</dbReference>
<dbReference type="GO" id="GO:0008171">
    <property type="term" value="F:O-methyltransferase activity"/>
    <property type="evidence" value="ECO:0007669"/>
    <property type="project" value="UniProtKB-UniRule"/>
</dbReference>
<proteinExistence type="inferred from homology"/>
<dbReference type="Proteomes" id="UP000297245">
    <property type="component" value="Unassembled WGS sequence"/>
</dbReference>
<dbReference type="AlphaFoldDB" id="A0A4S8MXF1"/>
<evidence type="ECO:0000256" key="2">
    <source>
        <dbReference type="ARBA" id="ARBA00022603"/>
    </source>
</evidence>